<name>A0A813BUZ7_9DINO</name>
<keyword evidence="2" id="KW-1185">Reference proteome</keyword>
<reference evidence="1" key="1">
    <citation type="submission" date="2021-02" db="EMBL/GenBank/DDBJ databases">
        <authorList>
            <person name="Dougan E. K."/>
            <person name="Rhodes N."/>
            <person name="Thang M."/>
            <person name="Chan C."/>
        </authorList>
    </citation>
    <scope>NUCLEOTIDE SEQUENCE</scope>
</reference>
<evidence type="ECO:0000313" key="2">
    <source>
        <dbReference type="Proteomes" id="UP000601435"/>
    </source>
</evidence>
<sequence length="120" mass="14055">MARLFAPRVDGTYVVPKELVDQYKDLKQRPALEQEFLDAGLDKELFVKRSVKKVKRRESESEVWVSGQFVSDADMDELGLTAKRKKAVHDECAKMRGWIRWGAREGGREQNHVLRDYFRK</sequence>
<comment type="caution">
    <text evidence="1">The sequence shown here is derived from an EMBL/GenBank/DDBJ whole genome shotgun (WGS) entry which is preliminary data.</text>
</comment>
<organism evidence="1 2">
    <name type="scientific">Symbiodinium necroappetens</name>
    <dbReference type="NCBI Taxonomy" id="1628268"/>
    <lineage>
        <taxon>Eukaryota</taxon>
        <taxon>Sar</taxon>
        <taxon>Alveolata</taxon>
        <taxon>Dinophyceae</taxon>
        <taxon>Suessiales</taxon>
        <taxon>Symbiodiniaceae</taxon>
        <taxon>Symbiodinium</taxon>
    </lineage>
</organism>
<dbReference type="AlphaFoldDB" id="A0A813BUZ7"/>
<protein>
    <submittedName>
        <fullName evidence="1">Uncharacterized protein</fullName>
    </submittedName>
</protein>
<gene>
    <name evidence="1" type="ORF">SNEC2469_LOCUS32184</name>
</gene>
<proteinExistence type="predicted"/>
<dbReference type="Proteomes" id="UP000601435">
    <property type="component" value="Unassembled WGS sequence"/>
</dbReference>
<evidence type="ECO:0000313" key="1">
    <source>
        <dbReference type="EMBL" id="CAE7928083.1"/>
    </source>
</evidence>
<dbReference type="OrthoDB" id="408451at2759"/>
<dbReference type="EMBL" id="CAJNJA010080582">
    <property type="protein sequence ID" value="CAE7928083.1"/>
    <property type="molecule type" value="Genomic_DNA"/>
</dbReference>
<accession>A0A813BUZ7</accession>